<dbReference type="OrthoDB" id="8444992at2"/>
<accession>A0A2S9Q4U1</accession>
<comment type="caution">
    <text evidence="3">The sequence shown here is derived from an EMBL/GenBank/DDBJ whole genome shotgun (WGS) entry which is preliminary data.</text>
</comment>
<evidence type="ECO:0000256" key="2">
    <source>
        <dbReference type="SAM" id="SignalP"/>
    </source>
</evidence>
<reference evidence="3 4" key="1">
    <citation type="submission" date="2018-02" db="EMBL/GenBank/DDBJ databases">
        <title>Whole genome sequencing of endophytic bacterium.</title>
        <authorList>
            <person name="Eedara R."/>
            <person name="Podile A.R."/>
        </authorList>
    </citation>
    <scope>NUCLEOTIDE SEQUENCE [LARGE SCALE GENOMIC DNA]</scope>
    <source>
        <strain evidence="3 4">RP1T</strain>
    </source>
</reference>
<evidence type="ECO:0000313" key="3">
    <source>
        <dbReference type="EMBL" id="PRH84378.1"/>
    </source>
</evidence>
<gene>
    <name evidence="3" type="ORF">C5L14_27990</name>
</gene>
<dbReference type="AlphaFoldDB" id="A0A2S9Q4U1"/>
<dbReference type="EMBL" id="PUEJ01000014">
    <property type="protein sequence ID" value="PRH84378.1"/>
    <property type="molecule type" value="Genomic_DNA"/>
</dbReference>
<feature type="chain" id="PRO_5015431287" evidence="2">
    <location>
        <begin position="26"/>
        <end position="178"/>
    </location>
</feature>
<organism evidence="3 4">
    <name type="scientific">Labrys okinawensis</name>
    <dbReference type="NCBI Taxonomy" id="346911"/>
    <lineage>
        <taxon>Bacteria</taxon>
        <taxon>Pseudomonadati</taxon>
        <taxon>Pseudomonadota</taxon>
        <taxon>Alphaproteobacteria</taxon>
        <taxon>Hyphomicrobiales</taxon>
        <taxon>Xanthobacteraceae</taxon>
        <taxon>Labrys</taxon>
    </lineage>
</organism>
<evidence type="ECO:0000256" key="1">
    <source>
        <dbReference type="SAM" id="MobiDB-lite"/>
    </source>
</evidence>
<feature type="signal peptide" evidence="2">
    <location>
        <begin position="1"/>
        <end position="25"/>
    </location>
</feature>
<name>A0A2S9Q4U1_9HYPH</name>
<dbReference type="RefSeq" id="WP_105865339.1">
    <property type="nucleotide sequence ID" value="NZ_PUEJ01000014.1"/>
</dbReference>
<keyword evidence="4" id="KW-1185">Reference proteome</keyword>
<keyword evidence="2" id="KW-0732">Signal</keyword>
<dbReference type="Proteomes" id="UP000237682">
    <property type="component" value="Unassembled WGS sequence"/>
</dbReference>
<protein>
    <submittedName>
        <fullName evidence="3">Uncharacterized protein</fullName>
    </submittedName>
</protein>
<proteinExistence type="predicted"/>
<sequence>MTIRPVSLLAIALSLAAIPLTQAQAGWRDAPFYGDGGWGSEFEAPMRPYHPGTVYREDEGGYETRSFYPRPAYPRPWVRGPVYEPDIEEPYDVLPEERGPGMRSLRPPRNVVGTPQTLPRPTLPKPRSAALSAPKKIDPAKTLPPAAAPKPRPEPVQEARALPVPRPNLESMDFEPAK</sequence>
<evidence type="ECO:0000313" key="4">
    <source>
        <dbReference type="Proteomes" id="UP000237682"/>
    </source>
</evidence>
<feature type="region of interest" description="Disordered" evidence="1">
    <location>
        <begin position="92"/>
        <end position="178"/>
    </location>
</feature>